<dbReference type="PROSITE" id="PS50206">
    <property type="entry name" value="RHODANESE_3"/>
    <property type="match status" value="1"/>
</dbReference>
<dbReference type="Proteomes" id="UP000803884">
    <property type="component" value="Unassembled WGS sequence"/>
</dbReference>
<dbReference type="SUPFAM" id="SSF52821">
    <property type="entry name" value="Rhodanese/Cell cycle control phosphatase"/>
    <property type="match status" value="1"/>
</dbReference>
<protein>
    <recommendedName>
        <fullName evidence="1">Rhodanese domain-containing protein</fullName>
    </recommendedName>
</protein>
<proteinExistence type="predicted"/>
<accession>A0AB34KPT8</accession>
<keyword evidence="3" id="KW-1185">Reference proteome</keyword>
<dbReference type="Pfam" id="PF00581">
    <property type="entry name" value="Rhodanese"/>
    <property type="match status" value="1"/>
</dbReference>
<evidence type="ECO:0000313" key="2">
    <source>
        <dbReference type="EMBL" id="KAL1585791.1"/>
    </source>
</evidence>
<comment type="caution">
    <text evidence="2">The sequence shown here is derived from an EMBL/GenBank/DDBJ whole genome shotgun (WGS) entry which is preliminary data.</text>
</comment>
<evidence type="ECO:0000313" key="3">
    <source>
        <dbReference type="Proteomes" id="UP000803884"/>
    </source>
</evidence>
<dbReference type="GO" id="GO:0005634">
    <property type="term" value="C:nucleus"/>
    <property type="evidence" value="ECO:0007669"/>
    <property type="project" value="TreeGrafter"/>
</dbReference>
<dbReference type="GO" id="GO:0004725">
    <property type="term" value="F:protein tyrosine phosphatase activity"/>
    <property type="evidence" value="ECO:0007669"/>
    <property type="project" value="TreeGrafter"/>
</dbReference>
<feature type="domain" description="Rhodanese" evidence="1">
    <location>
        <begin position="40"/>
        <end position="143"/>
    </location>
</feature>
<dbReference type="InterPro" id="IPR001763">
    <property type="entry name" value="Rhodanese-like_dom"/>
</dbReference>
<gene>
    <name evidence="2" type="ORF">WHR41_04982</name>
</gene>
<evidence type="ECO:0000259" key="1">
    <source>
        <dbReference type="PROSITE" id="PS50206"/>
    </source>
</evidence>
<organism evidence="2 3">
    <name type="scientific">Cladosporium halotolerans</name>
    <dbReference type="NCBI Taxonomy" id="1052096"/>
    <lineage>
        <taxon>Eukaryota</taxon>
        <taxon>Fungi</taxon>
        <taxon>Dikarya</taxon>
        <taxon>Ascomycota</taxon>
        <taxon>Pezizomycotina</taxon>
        <taxon>Dothideomycetes</taxon>
        <taxon>Dothideomycetidae</taxon>
        <taxon>Cladosporiales</taxon>
        <taxon>Cladosporiaceae</taxon>
        <taxon>Cladosporium</taxon>
    </lineage>
</organism>
<dbReference type="EMBL" id="JAAQHG020000017">
    <property type="protein sequence ID" value="KAL1585791.1"/>
    <property type="molecule type" value="Genomic_DNA"/>
</dbReference>
<dbReference type="PANTHER" id="PTHR10828:SF50">
    <property type="entry name" value="REDUCTASE (ARC2), PUTATIVE (AFU_ORTHOLOGUE AFUA_6G13400)-RELATED"/>
    <property type="match status" value="1"/>
</dbReference>
<sequence length="179" mass="19868">MATQEPPSTKEQPWHAAFPAPRLTAPLMPASRAQMVLSMKIASLLIVDVRRTDYDGGAIRGSLNVPAQGLWWNRGILYELAYKADMEWVVFTCASSSEGGRARRCAAWFLEHVREVAGDEDMQVMVLEGGVKGWVRGGERFTGLMDGFREEYWKELFEGEEEKKKKEGEGEGAAVVAAA</sequence>
<dbReference type="PANTHER" id="PTHR10828">
    <property type="entry name" value="M-PHASE INDUCER PHOSPHATASE DUAL SPECIFICITY PHOSPHATASE CDC25"/>
    <property type="match status" value="1"/>
</dbReference>
<name>A0AB34KPT8_9PEZI</name>
<dbReference type="Gene3D" id="3.40.250.10">
    <property type="entry name" value="Rhodanese-like domain"/>
    <property type="match status" value="1"/>
</dbReference>
<dbReference type="RefSeq" id="XP_069228897.1">
    <property type="nucleotide sequence ID" value="XM_069373588.1"/>
</dbReference>
<dbReference type="InterPro" id="IPR036873">
    <property type="entry name" value="Rhodanese-like_dom_sf"/>
</dbReference>
<dbReference type="GO" id="GO:0005737">
    <property type="term" value="C:cytoplasm"/>
    <property type="evidence" value="ECO:0007669"/>
    <property type="project" value="TreeGrafter"/>
</dbReference>
<dbReference type="GeneID" id="96006426"/>
<reference evidence="2 3" key="1">
    <citation type="journal article" date="2020" name="Microbiol. Resour. Announc.">
        <title>Draft Genome Sequence of a Cladosporium Species Isolated from the Mesophotic Ascidian Didemnum maculosum.</title>
        <authorList>
            <person name="Gioti A."/>
            <person name="Siaperas R."/>
            <person name="Nikolaivits E."/>
            <person name="Le Goff G."/>
            <person name="Ouazzani J."/>
            <person name="Kotoulas G."/>
            <person name="Topakas E."/>
        </authorList>
    </citation>
    <scope>NUCLEOTIDE SEQUENCE [LARGE SCALE GENOMIC DNA]</scope>
    <source>
        <strain evidence="2 3">TM138-S3</strain>
    </source>
</reference>
<dbReference type="AlphaFoldDB" id="A0AB34KPT8"/>